<comment type="function">
    <text evidence="2 9 11">Excises uracil residues from the DNA which can arise as a result of misincorporation of dUMP residues by DNA polymerase or due to deamination of cytosine.</text>
</comment>
<dbReference type="NCBIfam" id="NF003592">
    <property type="entry name" value="PRK05254.1-5"/>
    <property type="match status" value="1"/>
</dbReference>
<dbReference type="Proteomes" id="UP000315283">
    <property type="component" value="Unassembled WGS sequence"/>
</dbReference>
<dbReference type="GO" id="GO:0004844">
    <property type="term" value="F:uracil DNA N-glycosylase activity"/>
    <property type="evidence" value="ECO:0007669"/>
    <property type="project" value="UniProtKB-UniRule"/>
</dbReference>
<dbReference type="HAMAP" id="MF_00148">
    <property type="entry name" value="UDG"/>
    <property type="match status" value="1"/>
</dbReference>
<comment type="subcellular location">
    <subcellularLocation>
        <location evidence="9">Cytoplasm</location>
    </subcellularLocation>
</comment>
<evidence type="ECO:0000256" key="2">
    <source>
        <dbReference type="ARBA" id="ARBA00002631"/>
    </source>
</evidence>
<dbReference type="GO" id="GO:0005737">
    <property type="term" value="C:cytoplasm"/>
    <property type="evidence" value="ECO:0007669"/>
    <property type="project" value="UniProtKB-SubCell"/>
</dbReference>
<dbReference type="NCBIfam" id="NF003589">
    <property type="entry name" value="PRK05254.1-2"/>
    <property type="match status" value="1"/>
</dbReference>
<comment type="caution">
    <text evidence="13">The sequence shown here is derived from an EMBL/GenBank/DDBJ whole genome shotgun (WGS) entry which is preliminary data.</text>
</comment>
<dbReference type="InterPro" id="IPR036895">
    <property type="entry name" value="Uracil-DNA_glycosylase-like_sf"/>
</dbReference>
<feature type="active site" description="Proton acceptor" evidence="9 10">
    <location>
        <position position="71"/>
    </location>
</feature>
<organism evidence="13 14">
    <name type="scientific">SAR86 cluster bacterium</name>
    <dbReference type="NCBI Taxonomy" id="2030880"/>
    <lineage>
        <taxon>Bacteria</taxon>
        <taxon>Pseudomonadati</taxon>
        <taxon>Pseudomonadota</taxon>
        <taxon>Gammaproteobacteria</taxon>
        <taxon>SAR86 cluster</taxon>
    </lineage>
</organism>
<evidence type="ECO:0000256" key="4">
    <source>
        <dbReference type="ARBA" id="ARBA00012030"/>
    </source>
</evidence>
<evidence type="ECO:0000313" key="13">
    <source>
        <dbReference type="EMBL" id="RZO28633.1"/>
    </source>
</evidence>
<dbReference type="SUPFAM" id="SSF52141">
    <property type="entry name" value="Uracil-DNA glycosylase-like"/>
    <property type="match status" value="1"/>
</dbReference>
<feature type="domain" description="Uracil-DNA glycosylase-like" evidence="12">
    <location>
        <begin position="56"/>
        <end position="215"/>
    </location>
</feature>
<dbReference type="AlphaFoldDB" id="A0A520N592"/>
<evidence type="ECO:0000256" key="8">
    <source>
        <dbReference type="ARBA" id="ARBA00023204"/>
    </source>
</evidence>
<dbReference type="InterPro" id="IPR005122">
    <property type="entry name" value="Uracil-DNA_glycosylase-like"/>
</dbReference>
<dbReference type="Gene3D" id="3.40.470.10">
    <property type="entry name" value="Uracil-DNA glycosylase-like domain"/>
    <property type="match status" value="1"/>
</dbReference>
<dbReference type="InterPro" id="IPR018085">
    <property type="entry name" value="Ura-DNA_Glyclase_AS"/>
</dbReference>
<proteinExistence type="inferred from homology"/>
<protein>
    <recommendedName>
        <fullName evidence="5 9">Uracil-DNA glycosylase</fullName>
        <shortName evidence="9">UDG</shortName>
        <ecNumber evidence="4 9">3.2.2.27</ecNumber>
    </recommendedName>
</protein>
<reference evidence="13 14" key="1">
    <citation type="submission" date="2019-02" db="EMBL/GenBank/DDBJ databases">
        <title>Prokaryotic population dynamics and viral predation in marine succession experiment using metagenomics: the confinement effect.</title>
        <authorList>
            <person name="Haro-Moreno J.M."/>
            <person name="Rodriguez-Valera F."/>
            <person name="Lopez-Perez M."/>
        </authorList>
    </citation>
    <scope>NUCLEOTIDE SEQUENCE [LARGE SCALE GENOMIC DNA]</scope>
    <source>
        <strain evidence="13">MED-G164</strain>
    </source>
</reference>
<dbReference type="PROSITE" id="PS00130">
    <property type="entry name" value="U_DNA_GLYCOSYLASE"/>
    <property type="match status" value="1"/>
</dbReference>
<evidence type="ECO:0000256" key="7">
    <source>
        <dbReference type="ARBA" id="ARBA00022801"/>
    </source>
</evidence>
<evidence type="ECO:0000256" key="6">
    <source>
        <dbReference type="ARBA" id="ARBA00022763"/>
    </source>
</evidence>
<keyword evidence="9" id="KW-0963">Cytoplasm</keyword>
<evidence type="ECO:0000259" key="12">
    <source>
        <dbReference type="SMART" id="SM00986"/>
    </source>
</evidence>
<dbReference type="CDD" id="cd10027">
    <property type="entry name" value="UDG-F1-like"/>
    <property type="match status" value="1"/>
</dbReference>
<dbReference type="EMBL" id="SHBJ01000011">
    <property type="protein sequence ID" value="RZO28633.1"/>
    <property type="molecule type" value="Genomic_DNA"/>
</dbReference>
<dbReference type="GO" id="GO:0097510">
    <property type="term" value="P:base-excision repair, AP site formation via deaminated base removal"/>
    <property type="evidence" value="ECO:0007669"/>
    <property type="project" value="TreeGrafter"/>
</dbReference>
<keyword evidence="7 9" id="KW-0378">Hydrolase</keyword>
<keyword evidence="6 9" id="KW-0227">DNA damage</keyword>
<name>A0A520N592_9GAMM</name>
<dbReference type="SMART" id="SM00987">
    <property type="entry name" value="UreE_C"/>
    <property type="match status" value="1"/>
</dbReference>
<dbReference type="Pfam" id="PF03167">
    <property type="entry name" value="UDG"/>
    <property type="match status" value="1"/>
</dbReference>
<dbReference type="SMART" id="SM00986">
    <property type="entry name" value="UDG"/>
    <property type="match status" value="1"/>
</dbReference>
<keyword evidence="8 9" id="KW-0234">DNA repair</keyword>
<dbReference type="NCBIfam" id="TIGR00628">
    <property type="entry name" value="ung"/>
    <property type="match status" value="1"/>
</dbReference>
<dbReference type="PANTHER" id="PTHR11264">
    <property type="entry name" value="URACIL-DNA GLYCOSYLASE"/>
    <property type="match status" value="1"/>
</dbReference>
<evidence type="ECO:0000313" key="14">
    <source>
        <dbReference type="Proteomes" id="UP000315283"/>
    </source>
</evidence>
<evidence type="ECO:0000256" key="5">
    <source>
        <dbReference type="ARBA" id="ARBA00018429"/>
    </source>
</evidence>
<dbReference type="InterPro" id="IPR002043">
    <property type="entry name" value="UDG_fam1"/>
</dbReference>
<dbReference type="PANTHER" id="PTHR11264:SF0">
    <property type="entry name" value="URACIL-DNA GLYCOSYLASE"/>
    <property type="match status" value="1"/>
</dbReference>
<evidence type="ECO:0000256" key="3">
    <source>
        <dbReference type="ARBA" id="ARBA00008184"/>
    </source>
</evidence>
<sequence length="225" mass="25624">MNNLNKNISMPNDWLSELKICSKLDNINAPISYIKNEIENGKEISPKIDNIFNAFKYCSFSSAKVVIFGQDPYFQRGFANGLAFSVNKNQTVPASLRNIYKEIENDIGYVSNKDGCLENWAQQGVLLLNSSLSVEVLKPGSHSNIGWDKFIIDIIKTLNKKNKIVFILWGNHAKQYLKYIDNDNNLILSAAHPSPFSAYRGFFGSKHFSKCNSYLKKNNLKEIKW</sequence>
<dbReference type="NCBIfam" id="NF003588">
    <property type="entry name" value="PRK05254.1-1"/>
    <property type="match status" value="1"/>
</dbReference>
<comment type="catalytic activity">
    <reaction evidence="1 9 11">
        <text>Hydrolyzes single-stranded DNA or mismatched double-stranded DNA and polynucleotides, releasing free uracil.</text>
        <dbReference type="EC" id="3.2.2.27"/>
    </reaction>
</comment>
<evidence type="ECO:0000256" key="9">
    <source>
        <dbReference type="HAMAP-Rule" id="MF_00148"/>
    </source>
</evidence>
<dbReference type="EC" id="3.2.2.27" evidence="4 9"/>
<evidence type="ECO:0000256" key="1">
    <source>
        <dbReference type="ARBA" id="ARBA00001400"/>
    </source>
</evidence>
<accession>A0A520N592</accession>
<evidence type="ECO:0000256" key="11">
    <source>
        <dbReference type="RuleBase" id="RU003780"/>
    </source>
</evidence>
<evidence type="ECO:0000256" key="10">
    <source>
        <dbReference type="PROSITE-ProRule" id="PRU10072"/>
    </source>
</evidence>
<gene>
    <name evidence="9" type="primary">ung</name>
    <name evidence="13" type="ORF">EVA97_02365</name>
</gene>
<keyword evidence="13" id="KW-0326">Glycosidase</keyword>
<comment type="similarity">
    <text evidence="3 9 11">Belongs to the uracil-DNA glycosylase (UDG) superfamily. UNG family.</text>
</comment>